<gene>
    <name evidence="1" type="ORF">OXX778_LOCUS9750</name>
</gene>
<dbReference type="OrthoDB" id="2499658at2759"/>
<protein>
    <submittedName>
        <fullName evidence="1">Uncharacterized protein</fullName>
    </submittedName>
</protein>
<comment type="caution">
    <text evidence="1">The sequence shown here is derived from an EMBL/GenBank/DDBJ whole genome shotgun (WGS) entry which is preliminary data.</text>
</comment>
<dbReference type="AlphaFoldDB" id="A0A813XF98"/>
<dbReference type="Proteomes" id="UP000663879">
    <property type="component" value="Unassembled WGS sequence"/>
</dbReference>
<reference evidence="1" key="1">
    <citation type="submission" date="2021-02" db="EMBL/GenBank/DDBJ databases">
        <authorList>
            <person name="Nowell W R."/>
        </authorList>
    </citation>
    <scope>NUCLEOTIDE SEQUENCE</scope>
    <source>
        <strain evidence="1">Ploen Becks lab</strain>
    </source>
</reference>
<organism evidence="1 2">
    <name type="scientific">Brachionus calyciflorus</name>
    <dbReference type="NCBI Taxonomy" id="104777"/>
    <lineage>
        <taxon>Eukaryota</taxon>
        <taxon>Metazoa</taxon>
        <taxon>Spiralia</taxon>
        <taxon>Gnathifera</taxon>
        <taxon>Rotifera</taxon>
        <taxon>Eurotatoria</taxon>
        <taxon>Monogononta</taxon>
        <taxon>Pseudotrocha</taxon>
        <taxon>Ploima</taxon>
        <taxon>Brachionidae</taxon>
        <taxon>Brachionus</taxon>
    </lineage>
</organism>
<name>A0A813XF98_9BILA</name>
<sequence>MYAIKSTGETKQLVTKDENLVIIPIEDMFDVCWKIHADVGHQGRLPIVSVKRKRTQNHGLVVNTIKSSGFNERMQIDLIDFRSLPDGEYCWILNCHDHFPCQILGGEFKEYV</sequence>
<accession>A0A813XF98</accession>
<proteinExistence type="predicted"/>
<evidence type="ECO:0000313" key="1">
    <source>
        <dbReference type="EMBL" id="CAF0867337.1"/>
    </source>
</evidence>
<dbReference type="EMBL" id="CAJNOC010001466">
    <property type="protein sequence ID" value="CAF0867337.1"/>
    <property type="molecule type" value="Genomic_DNA"/>
</dbReference>
<evidence type="ECO:0000313" key="2">
    <source>
        <dbReference type="Proteomes" id="UP000663879"/>
    </source>
</evidence>
<keyword evidence="2" id="KW-1185">Reference proteome</keyword>